<evidence type="ECO:0000313" key="2">
    <source>
        <dbReference type="Proteomes" id="UP000306441"/>
    </source>
</evidence>
<dbReference type="RefSeq" id="WP_136355172.1">
    <property type="nucleotide sequence ID" value="NZ_SSNY01000003.1"/>
</dbReference>
<protein>
    <submittedName>
        <fullName evidence="1">Uncharacterized protein</fullName>
    </submittedName>
</protein>
<sequence>MAARSDVFPWPSHYGHFRFFEERMKGHGRVANLASAESGVYELTRDTGQVLRVFICECYSFGVAQFIDVQNQLGHVDVVIINSNWCGYTKDAREHCRAAQVGLFTIAEFMGALGQEDFWNYQTPAEREREKAARRG</sequence>
<evidence type="ECO:0000313" key="1">
    <source>
        <dbReference type="EMBL" id="THF58205.1"/>
    </source>
</evidence>
<proteinExistence type="predicted"/>
<gene>
    <name evidence="1" type="ORF">E6C48_06200</name>
</gene>
<comment type="caution">
    <text evidence="1">The sequence shown here is derived from an EMBL/GenBank/DDBJ whole genome shotgun (WGS) entry which is preliminary data.</text>
</comment>
<reference evidence="1 2" key="1">
    <citation type="submission" date="2019-04" db="EMBL/GenBank/DDBJ databases">
        <title>Mesorhizobium composti sp. nov., isolated from compost.</title>
        <authorList>
            <person name="Lin S.-Y."/>
            <person name="Hameed A."/>
            <person name="Hsieh Y.-T."/>
            <person name="Young C.-C."/>
        </authorList>
    </citation>
    <scope>NUCLEOTIDE SEQUENCE [LARGE SCALE GENOMIC DNA]</scope>
    <source>
        <strain evidence="1 2">CC-YTH430</strain>
    </source>
</reference>
<organism evidence="1 2">
    <name type="scientific">Ollibium composti</name>
    <dbReference type="NCBI Taxonomy" id="2675109"/>
    <lineage>
        <taxon>Bacteria</taxon>
        <taxon>Pseudomonadati</taxon>
        <taxon>Pseudomonadota</taxon>
        <taxon>Alphaproteobacteria</taxon>
        <taxon>Hyphomicrobiales</taxon>
        <taxon>Phyllobacteriaceae</taxon>
        <taxon>Ollibium</taxon>
    </lineage>
</organism>
<accession>A0ABY2Q8N3</accession>
<name>A0ABY2Q8N3_9HYPH</name>
<dbReference type="Proteomes" id="UP000306441">
    <property type="component" value="Unassembled WGS sequence"/>
</dbReference>
<dbReference type="EMBL" id="SSNY01000003">
    <property type="protein sequence ID" value="THF58205.1"/>
    <property type="molecule type" value="Genomic_DNA"/>
</dbReference>
<keyword evidence="2" id="KW-1185">Reference proteome</keyword>